<evidence type="ECO:0000256" key="1">
    <source>
        <dbReference type="ARBA" id="ARBA00001971"/>
    </source>
</evidence>
<evidence type="ECO:0000256" key="13">
    <source>
        <dbReference type="SAM" id="Phobius"/>
    </source>
</evidence>
<comment type="cofactor">
    <cofactor evidence="1 12">
        <name>heme</name>
        <dbReference type="ChEBI" id="CHEBI:30413"/>
    </cofactor>
</comment>
<dbReference type="InterPro" id="IPR036396">
    <property type="entry name" value="Cyt_P450_sf"/>
</dbReference>
<feature type="binding site" description="axial binding residue" evidence="12">
    <location>
        <position position="708"/>
    </location>
    <ligand>
        <name>heme</name>
        <dbReference type="ChEBI" id="CHEBI:30413"/>
    </ligand>
    <ligandPart>
        <name>Fe</name>
        <dbReference type="ChEBI" id="CHEBI:18248"/>
    </ligandPart>
</feature>
<dbReference type="InterPro" id="IPR007568">
    <property type="entry name" value="RTA1"/>
</dbReference>
<dbReference type="GO" id="GO:0016020">
    <property type="term" value="C:membrane"/>
    <property type="evidence" value="ECO:0007669"/>
    <property type="project" value="UniProtKB-SubCell"/>
</dbReference>
<evidence type="ECO:0000256" key="9">
    <source>
        <dbReference type="ARBA" id="ARBA00023004"/>
    </source>
</evidence>
<evidence type="ECO:0000256" key="12">
    <source>
        <dbReference type="PIRSR" id="PIRSR602403-1"/>
    </source>
</evidence>
<feature type="transmembrane region" description="Helical" evidence="13">
    <location>
        <begin position="118"/>
        <end position="136"/>
    </location>
</feature>
<organism evidence="14 15">
    <name type="scientific">Fusarium gaditjirri</name>
    <dbReference type="NCBI Taxonomy" id="282569"/>
    <lineage>
        <taxon>Eukaryota</taxon>
        <taxon>Fungi</taxon>
        <taxon>Dikarya</taxon>
        <taxon>Ascomycota</taxon>
        <taxon>Pezizomycotina</taxon>
        <taxon>Sordariomycetes</taxon>
        <taxon>Hypocreomycetidae</taxon>
        <taxon>Hypocreales</taxon>
        <taxon>Nectriaceae</taxon>
        <taxon>Fusarium</taxon>
        <taxon>Fusarium nisikadoi species complex</taxon>
    </lineage>
</organism>
<dbReference type="Pfam" id="PF04479">
    <property type="entry name" value="RTA1"/>
    <property type="match status" value="1"/>
</dbReference>
<evidence type="ECO:0000256" key="2">
    <source>
        <dbReference type="ARBA" id="ARBA00004141"/>
    </source>
</evidence>
<protein>
    <recommendedName>
        <fullName evidence="16">Cytochrome P450</fullName>
    </recommendedName>
</protein>
<dbReference type="AlphaFoldDB" id="A0A8H4SWD2"/>
<keyword evidence="5 13" id="KW-0812">Transmembrane</keyword>
<dbReference type="Gene3D" id="1.10.630.10">
    <property type="entry name" value="Cytochrome P450"/>
    <property type="match status" value="1"/>
</dbReference>
<evidence type="ECO:0000256" key="5">
    <source>
        <dbReference type="ARBA" id="ARBA00022692"/>
    </source>
</evidence>
<dbReference type="Pfam" id="PF00067">
    <property type="entry name" value="p450"/>
    <property type="match status" value="1"/>
</dbReference>
<keyword evidence="9 12" id="KW-0408">Iron</keyword>
<keyword evidence="15" id="KW-1185">Reference proteome</keyword>
<dbReference type="InterPro" id="IPR001128">
    <property type="entry name" value="Cyt_P450"/>
</dbReference>
<feature type="transmembrane region" description="Helical" evidence="13">
    <location>
        <begin position="75"/>
        <end position="97"/>
    </location>
</feature>
<sequence length="763" mass="87003">MQSVLILIAPALFAASIYMTLGRIILLTEGEHHSLIRRKWLTKIFVFGDVASFMLQSSGGGLMAVADLSKIGEKIIVGGLFVQLFFFGCFILVSAVFHIRMHRNPTRKSLGSRVRWQTYLTTLYFTGVLIWVRSLFRVVEFIEGNDGHLMRSEVWVFVFDGMLMLLVLVWMNWFHPGEIGLLIRGERGITNGLELIKDLLWRSITMTVLGDILTEVTFTRVLLFGSLFLLVSFIVDLLTQPRYPSEIPVLGHSSEKWFSRIRNSLAYFTQHQAWIGEGYEKKQYGKNGLPFIAPAPISRPPDVILPRSQIAWMMDQPDRVLSASHAHDKILYSEYNFLGKDLAAEPFANRVLQKYLARNLSSMIPAIEDEVNGAVEHALETMMKAAAEKDPKNVDGEGYTKVNLWDLWLAIVPRVTNRLLVGNPACRNPDMLKSMVSFTDNVVMNSFLLHGFPKVLHPIIGRLITIPNYLHWRKASRVLLPIIEQRLNDMQRQEAGDPEMKNYTPPEDFITWDIRLAMAEKKPFELDPVVISKRLLPINFAAIHTTVLTGQSWMLDFLSSSPSVLDTLRSEILEHKPSEGHWTKQALSSLVRVDSSIRESQRVSNFAANLIERQVIAPEGLHHPDYGWTLPRGAFVTVNLQGTHHDDEIYEHAMSYDPWRYSRVREEWEAKSAEEKQEKEEETKKIRGLGMVTTSDAHLAFGHGRHACPGRFFVAHELKLIMAAFLLNYDIKALEKRPKPQWMGATIIPPLDACIEIRRKKST</sequence>
<comment type="subcellular location">
    <subcellularLocation>
        <location evidence="2">Membrane</location>
        <topology evidence="2">Multi-pass membrane protein</topology>
    </subcellularLocation>
</comment>
<comment type="caution">
    <text evidence="14">The sequence shown here is derived from an EMBL/GenBank/DDBJ whole genome shotgun (WGS) entry which is preliminary data.</text>
</comment>
<evidence type="ECO:0000256" key="8">
    <source>
        <dbReference type="ARBA" id="ARBA00023002"/>
    </source>
</evidence>
<keyword evidence="4 12" id="KW-0349">Heme</keyword>
<keyword evidence="8" id="KW-0560">Oxidoreductase</keyword>
<dbReference type="PRINTS" id="PR00465">
    <property type="entry name" value="EP450IV"/>
</dbReference>
<dbReference type="PANTHER" id="PTHR46206:SF1">
    <property type="entry name" value="P450, PUTATIVE (EUROFUNG)-RELATED"/>
    <property type="match status" value="1"/>
</dbReference>
<feature type="transmembrane region" description="Helical" evidence="13">
    <location>
        <begin position="221"/>
        <end position="239"/>
    </location>
</feature>
<dbReference type="CDD" id="cd11041">
    <property type="entry name" value="CYP503A1-like"/>
    <property type="match status" value="1"/>
</dbReference>
<evidence type="ECO:0000313" key="15">
    <source>
        <dbReference type="Proteomes" id="UP000604273"/>
    </source>
</evidence>
<evidence type="ECO:0000256" key="3">
    <source>
        <dbReference type="ARBA" id="ARBA00010617"/>
    </source>
</evidence>
<keyword evidence="6 12" id="KW-0479">Metal-binding</keyword>
<name>A0A8H4SWD2_9HYPO</name>
<evidence type="ECO:0000256" key="10">
    <source>
        <dbReference type="ARBA" id="ARBA00023033"/>
    </source>
</evidence>
<evidence type="ECO:0000256" key="4">
    <source>
        <dbReference type="ARBA" id="ARBA00022617"/>
    </source>
</evidence>
<keyword evidence="11 13" id="KW-0472">Membrane</keyword>
<evidence type="ECO:0008006" key="16">
    <source>
        <dbReference type="Google" id="ProtNLM"/>
    </source>
</evidence>
<evidence type="ECO:0000313" key="14">
    <source>
        <dbReference type="EMBL" id="KAF4946890.1"/>
    </source>
</evidence>
<dbReference type="GO" id="GO:0016705">
    <property type="term" value="F:oxidoreductase activity, acting on paired donors, with incorporation or reduction of molecular oxygen"/>
    <property type="evidence" value="ECO:0007669"/>
    <property type="project" value="InterPro"/>
</dbReference>
<accession>A0A8H4SWD2</accession>
<evidence type="ECO:0000256" key="11">
    <source>
        <dbReference type="ARBA" id="ARBA00023136"/>
    </source>
</evidence>
<dbReference type="PROSITE" id="PS00086">
    <property type="entry name" value="CYTOCHROME_P450"/>
    <property type="match status" value="1"/>
</dbReference>
<dbReference type="GO" id="GO:0004497">
    <property type="term" value="F:monooxygenase activity"/>
    <property type="evidence" value="ECO:0007669"/>
    <property type="project" value="UniProtKB-KW"/>
</dbReference>
<dbReference type="EMBL" id="JABFAI010000303">
    <property type="protein sequence ID" value="KAF4946890.1"/>
    <property type="molecule type" value="Genomic_DNA"/>
</dbReference>
<keyword evidence="7 13" id="KW-1133">Transmembrane helix</keyword>
<keyword evidence="10" id="KW-0503">Monooxygenase</keyword>
<dbReference type="SUPFAM" id="SSF48264">
    <property type="entry name" value="Cytochrome P450"/>
    <property type="match status" value="1"/>
</dbReference>
<reference evidence="14" key="1">
    <citation type="journal article" date="2020" name="BMC Genomics">
        <title>Correction to: Identification and distribution of gene clusters required for synthesis of sphingolipid metabolism inhibitors in diverse species of the filamentous fungus Fusarium.</title>
        <authorList>
            <person name="Kim H.S."/>
            <person name="Lohmar J.M."/>
            <person name="Busman M."/>
            <person name="Brown D.W."/>
            <person name="Naumann T.A."/>
            <person name="Divon H.H."/>
            <person name="Lysoe E."/>
            <person name="Uhlig S."/>
            <person name="Proctor R.H."/>
        </authorList>
    </citation>
    <scope>NUCLEOTIDE SEQUENCE</scope>
    <source>
        <strain evidence="14">NRRL 45417</strain>
    </source>
</reference>
<dbReference type="PANTHER" id="PTHR46206">
    <property type="entry name" value="CYTOCHROME P450"/>
    <property type="match status" value="1"/>
</dbReference>
<dbReference type="InterPro" id="IPR017972">
    <property type="entry name" value="Cyt_P450_CS"/>
</dbReference>
<proteinExistence type="inferred from homology"/>
<dbReference type="InterPro" id="IPR002403">
    <property type="entry name" value="Cyt_P450_E_grp-IV"/>
</dbReference>
<dbReference type="GO" id="GO:0005506">
    <property type="term" value="F:iron ion binding"/>
    <property type="evidence" value="ECO:0007669"/>
    <property type="project" value="InterPro"/>
</dbReference>
<gene>
    <name evidence="14" type="ORF">FGADI_10803</name>
</gene>
<feature type="transmembrane region" description="Helical" evidence="13">
    <location>
        <begin position="6"/>
        <end position="28"/>
    </location>
</feature>
<dbReference type="Proteomes" id="UP000604273">
    <property type="component" value="Unassembled WGS sequence"/>
</dbReference>
<dbReference type="OrthoDB" id="1844152at2759"/>
<reference evidence="14" key="2">
    <citation type="submission" date="2020-05" db="EMBL/GenBank/DDBJ databases">
        <authorList>
            <person name="Kim H.-S."/>
            <person name="Proctor R.H."/>
            <person name="Brown D.W."/>
        </authorList>
    </citation>
    <scope>NUCLEOTIDE SEQUENCE</scope>
    <source>
        <strain evidence="14">NRRL 45417</strain>
    </source>
</reference>
<feature type="transmembrane region" description="Helical" evidence="13">
    <location>
        <begin position="156"/>
        <end position="174"/>
    </location>
</feature>
<evidence type="ECO:0000256" key="7">
    <source>
        <dbReference type="ARBA" id="ARBA00022989"/>
    </source>
</evidence>
<feature type="transmembrane region" description="Helical" evidence="13">
    <location>
        <begin position="40"/>
        <end position="63"/>
    </location>
</feature>
<evidence type="ECO:0000256" key="6">
    <source>
        <dbReference type="ARBA" id="ARBA00022723"/>
    </source>
</evidence>
<comment type="similarity">
    <text evidence="3">Belongs to the cytochrome P450 family.</text>
</comment>
<dbReference type="GO" id="GO:0020037">
    <property type="term" value="F:heme binding"/>
    <property type="evidence" value="ECO:0007669"/>
    <property type="project" value="InterPro"/>
</dbReference>